<evidence type="ECO:0000313" key="1">
    <source>
        <dbReference type="EMBL" id="MYL20916.1"/>
    </source>
</evidence>
<protein>
    <submittedName>
        <fullName evidence="1">Uncharacterized protein</fullName>
    </submittedName>
</protein>
<evidence type="ECO:0000313" key="2">
    <source>
        <dbReference type="Proteomes" id="UP000460949"/>
    </source>
</evidence>
<dbReference type="Proteomes" id="UP000460949">
    <property type="component" value="Unassembled WGS sequence"/>
</dbReference>
<gene>
    <name evidence="1" type="ORF">GLW04_13515</name>
</gene>
<proteinExistence type="predicted"/>
<dbReference type="RefSeq" id="WP_160838137.1">
    <property type="nucleotide sequence ID" value="NZ_WMET01000003.1"/>
</dbReference>
<name>A0A845DU52_9BACI</name>
<dbReference type="EMBL" id="WMET01000003">
    <property type="protein sequence ID" value="MYL20916.1"/>
    <property type="molecule type" value="Genomic_DNA"/>
</dbReference>
<reference evidence="1 2" key="1">
    <citation type="submission" date="2019-11" db="EMBL/GenBank/DDBJ databases">
        <title>Genome sequences of 17 halophilic strains isolated from different environments.</title>
        <authorList>
            <person name="Furrow R.E."/>
        </authorList>
    </citation>
    <scope>NUCLEOTIDE SEQUENCE [LARGE SCALE GENOMIC DNA]</scope>
    <source>
        <strain evidence="1 2">22511_23_Filter</strain>
    </source>
</reference>
<accession>A0A845DU52</accession>
<comment type="caution">
    <text evidence="1">The sequence shown here is derived from an EMBL/GenBank/DDBJ whole genome shotgun (WGS) entry which is preliminary data.</text>
</comment>
<organism evidence="1 2">
    <name type="scientific">Halobacillus litoralis</name>
    <dbReference type="NCBI Taxonomy" id="45668"/>
    <lineage>
        <taxon>Bacteria</taxon>
        <taxon>Bacillati</taxon>
        <taxon>Bacillota</taxon>
        <taxon>Bacilli</taxon>
        <taxon>Bacillales</taxon>
        <taxon>Bacillaceae</taxon>
        <taxon>Halobacillus</taxon>
    </lineage>
</organism>
<dbReference type="AlphaFoldDB" id="A0A845DU52"/>
<sequence length="126" mass="14527">MVDVLMIRAEKEIGMGCCGGICSDPDGLIHMEDEFSHHDEERRELQQLYQKTLDIDPEIHVQFMDPRNLLGVAAYFWKQHCRGSISLRQGAASLLLHIKYRAVFVNGEYIGSPDRYEERLMELTEA</sequence>